<feature type="region of interest" description="Disordered" evidence="1">
    <location>
        <begin position="521"/>
        <end position="572"/>
    </location>
</feature>
<sequence>MARTSATHSGALNRGTPKFTFHSPPPPQSQLSRASVSPFQPLFTPNPPTTPKIPTAVAISKITVTIPSLSWQAVSTFKSSKLLLPPPKPIFRLTVTVPSLSLKLSMKLTGKARLREQTTFYSPPTTAIATFVPTREKQQQQPVISPSPVLVLKTSKKVKMSVQRKTHVTLSTPSNSSQNIICGRGGESNNHEGNRIYRGLARCLADAFERAEGLDYERGVSYERRAPYMQACIETLAAGGMRFIDFCQEKKDGSFEKTNTNSSTPKSKSSKPKPKPHSSTSSTAGAKWMQNMSRKNIMDKVNQFFRDAMNSSNQKKKKPVAPLEALYFCELGAGSVFDAAVEGFVGDSTKILWLNALEASIAKCEESEAKDVDAKMYGAVVNAREMLKLYSVGVCEESVVLDPPVWFGAMAFMEDGRKWNPPTNPTKPTTPGKPTSGVVSPPITDEQSLAIFTPPRHQLLFAPPPNPPPNPTKKRKLADQRPAPIRNVDWSQVADLDAANVLATLNTPGRGTQTLITQEMISPPNKNNNNNGALSHVQEGSLGPFSPSSFVSPRRGGGSAAGSNTNTPGRLATTRNKFTFEGVVDEEDLGLGLFHQLDSFEIWP</sequence>
<feature type="region of interest" description="Disordered" evidence="1">
    <location>
        <begin position="417"/>
        <end position="442"/>
    </location>
</feature>
<organism evidence="2 3">
    <name type="scientific">Triparma laevis f. longispina</name>
    <dbReference type="NCBI Taxonomy" id="1714387"/>
    <lineage>
        <taxon>Eukaryota</taxon>
        <taxon>Sar</taxon>
        <taxon>Stramenopiles</taxon>
        <taxon>Ochrophyta</taxon>
        <taxon>Bolidophyceae</taxon>
        <taxon>Parmales</taxon>
        <taxon>Triparmaceae</taxon>
        <taxon>Triparma</taxon>
    </lineage>
</organism>
<gene>
    <name evidence="2" type="ORF">TrLO_g13043</name>
</gene>
<dbReference type="EMBL" id="BRXW01000209">
    <property type="protein sequence ID" value="GMI14181.1"/>
    <property type="molecule type" value="Genomic_DNA"/>
</dbReference>
<feature type="region of interest" description="Disordered" evidence="1">
    <location>
        <begin position="254"/>
        <end position="287"/>
    </location>
</feature>
<evidence type="ECO:0000313" key="3">
    <source>
        <dbReference type="Proteomes" id="UP001165122"/>
    </source>
</evidence>
<feature type="region of interest" description="Disordered" evidence="1">
    <location>
        <begin position="457"/>
        <end position="481"/>
    </location>
</feature>
<evidence type="ECO:0000256" key="1">
    <source>
        <dbReference type="SAM" id="MobiDB-lite"/>
    </source>
</evidence>
<dbReference type="AlphaFoldDB" id="A0A9W7KWW0"/>
<proteinExistence type="predicted"/>
<feature type="compositionally biased region" description="Low complexity" evidence="1">
    <location>
        <begin position="257"/>
        <end position="267"/>
    </location>
</feature>
<dbReference type="OrthoDB" id="10585940at2759"/>
<feature type="compositionally biased region" description="Polar residues" evidence="1">
    <location>
        <begin position="29"/>
        <end position="38"/>
    </location>
</feature>
<name>A0A9W7KWW0_9STRA</name>
<accession>A0A9W7KWW0</accession>
<protein>
    <submittedName>
        <fullName evidence="2">Uncharacterized protein</fullName>
    </submittedName>
</protein>
<feature type="compositionally biased region" description="Low complexity" evidence="1">
    <location>
        <begin position="540"/>
        <end position="554"/>
    </location>
</feature>
<feature type="compositionally biased region" description="Pro residues" evidence="1">
    <location>
        <begin position="462"/>
        <end position="471"/>
    </location>
</feature>
<feature type="region of interest" description="Disordered" evidence="1">
    <location>
        <begin position="1"/>
        <end position="50"/>
    </location>
</feature>
<dbReference type="Proteomes" id="UP001165122">
    <property type="component" value="Unassembled WGS sequence"/>
</dbReference>
<feature type="compositionally biased region" description="Low complexity" evidence="1">
    <location>
        <begin position="426"/>
        <end position="435"/>
    </location>
</feature>
<comment type="caution">
    <text evidence="2">The sequence shown here is derived from an EMBL/GenBank/DDBJ whole genome shotgun (WGS) entry which is preliminary data.</text>
</comment>
<evidence type="ECO:0000313" key="2">
    <source>
        <dbReference type="EMBL" id="GMI14181.1"/>
    </source>
</evidence>
<reference evidence="3" key="1">
    <citation type="journal article" date="2023" name="Commun. Biol.">
        <title>Genome analysis of Parmales, the sister group of diatoms, reveals the evolutionary specialization of diatoms from phago-mixotrophs to photoautotrophs.</title>
        <authorList>
            <person name="Ban H."/>
            <person name="Sato S."/>
            <person name="Yoshikawa S."/>
            <person name="Yamada K."/>
            <person name="Nakamura Y."/>
            <person name="Ichinomiya M."/>
            <person name="Sato N."/>
            <person name="Blanc-Mathieu R."/>
            <person name="Endo H."/>
            <person name="Kuwata A."/>
            <person name="Ogata H."/>
        </authorList>
    </citation>
    <scope>NUCLEOTIDE SEQUENCE [LARGE SCALE GENOMIC DNA]</scope>
    <source>
        <strain evidence="3">NIES 3700</strain>
    </source>
</reference>
<feature type="compositionally biased region" description="Polar residues" evidence="1">
    <location>
        <begin position="1"/>
        <end position="10"/>
    </location>
</feature>
<keyword evidence="3" id="KW-1185">Reference proteome</keyword>